<protein>
    <submittedName>
        <fullName evidence="3">Putative serine/threonine-protein kinase fray2</fullName>
    </submittedName>
</protein>
<sequence>SEVKRALQEKVILDDGRLGYVFSELVPIGPSNRWHCHVCSRTLDSERALVMHLSHPFHTIKLRVCEHPAKNFTKFADGNVEAGSTKKDRSPIIKTEGGQSSWEMTTDVLPGEPVPPGMEDVVEGVCQIQATFDEHPGPLIGLEYIVELVTSEEESEPRYICLLCEKKGDPRSLMVHVTSQNHCLKYISCFFRTAGNALNMIPRTAENRKGVGIAIMKIAQEIEKNYGRLKPTSAVAETFSLKKYEILRQIDEKEHFRETSNTTFASYVTPEKIREYSEENDVESTTSSAQNNKIKPTPIPQPKVYDPYNKAEKPHNSSTIFPKGMRNDKPSGKEIGGENDPIEVTSSISSVSSSIDSDDERKGNHSRRSSSRDRYSSRKRRISPDEDDRRKYLYRSNSGGRRGISPPRRPRGNIRSRSRSRTRSRSRSRSRDRNLHRRSDYYRERDRFRKSPSYGRSRSGRLRQDDRQSEERYRRRSPDRDRYDRERERDRRRRDSRERRDRTLERRDRRSIEKKKESDNKWDRYRAELSKLELTFENKLKYFEEKPEKHPKYSDEWKGFWNKRYKEIQLSGKDPTTYDFKPEWIIYWAKRMKELSEEDFNKEREALKKKMNVDDKPDKPPSSDLQDVSPPTPESQKDVTVDDIKNTWKALTGSEITAPNSIDRNQQKRSPSPWENNSLASAPSITQPADSERSSISIRKPYDIAPPVLHCLRMLSVLEHQLGSLGPRVMELLSKALVLERTKYNSSMSLLKDVDIHIFFETVKEKIRGQLIAGIVMRNLVSSSRAIIKAIESMLETNPPEPNRLSPLLPTTVRMITPPKLPKSEPVQVPGIGMIDKFAVAQQIASALVAQGKTDVTQEELEDLINAVVGIAKASNANVSKNISSAAFFSQLNIENSTANSHINEILSNMISSAQKSLGIESKPQSNTISDTPQPVEQPVIQEKQPLVNSVMSALQVPESSDVAKPPSVPTISNKEPIRTPPVNVKPAGPKIANDVTDEELKEKLIKFSILPRDEQQNLIALLKQLESTQATRVENLRKYVSIGLVQRTADKSNQNKDDNKDGRLSPFSSRVGGVNPTPDDSQKGKQKGQISPKKDYEDDDDEDDDDYSVEDVYKAASEKLFKKNENTKLNSGTEITKIGNTEFDNNSTNNPFGVQNVAQLLSRTVPDASADKVAQLLPSLSRPTNTGLLPNPDRNLHNNIPSLMDNVFERNDTYQLNLDRQNESSNSGFMGNSYKTYQGTRQDSLQRNSEQFSGNSNYYVGLGNNKNQDYIESAYNTRDLGSLGQPQEPPRNYTSQNWQYGTPQFNTGPNNDQFNDNTQVYYRGGQNEPHLGGYRQNF</sequence>
<dbReference type="InterPro" id="IPR013087">
    <property type="entry name" value="Znf_C2H2_type"/>
</dbReference>
<feature type="domain" description="C2H2-type" evidence="2">
    <location>
        <begin position="36"/>
        <end position="58"/>
    </location>
</feature>
<feature type="region of interest" description="Disordered" evidence="1">
    <location>
        <begin position="610"/>
        <end position="642"/>
    </location>
</feature>
<dbReference type="EMBL" id="GBBI01004740">
    <property type="protein sequence ID" value="JAC13972.1"/>
    <property type="molecule type" value="mRNA"/>
</dbReference>
<feature type="compositionally biased region" description="Acidic residues" evidence="1">
    <location>
        <begin position="1098"/>
        <end position="1107"/>
    </location>
</feature>
<keyword evidence="3" id="KW-0808">Transferase</keyword>
<organism evidence="3">
    <name type="scientific">Triatoma infestans</name>
    <name type="common">Assassin bug</name>
    <dbReference type="NCBI Taxonomy" id="30076"/>
    <lineage>
        <taxon>Eukaryota</taxon>
        <taxon>Metazoa</taxon>
        <taxon>Ecdysozoa</taxon>
        <taxon>Arthropoda</taxon>
        <taxon>Hexapoda</taxon>
        <taxon>Insecta</taxon>
        <taxon>Pterygota</taxon>
        <taxon>Neoptera</taxon>
        <taxon>Paraneoptera</taxon>
        <taxon>Hemiptera</taxon>
        <taxon>Heteroptera</taxon>
        <taxon>Panheteroptera</taxon>
        <taxon>Cimicomorpha</taxon>
        <taxon>Reduviidae</taxon>
        <taxon>Triatominae</taxon>
        <taxon>Triatoma</taxon>
    </lineage>
</organism>
<name>A0A023EY34_TRIIF</name>
<feature type="region of interest" description="Disordered" evidence="1">
    <location>
        <begin position="1051"/>
        <end position="1107"/>
    </location>
</feature>
<feature type="region of interest" description="Disordered" evidence="1">
    <location>
        <begin position="1222"/>
        <end position="1252"/>
    </location>
</feature>
<feature type="compositionally biased region" description="Low complexity" evidence="1">
    <location>
        <begin position="346"/>
        <end position="355"/>
    </location>
</feature>
<feature type="compositionally biased region" description="Basic and acidic residues" evidence="1">
    <location>
        <begin position="610"/>
        <end position="621"/>
    </location>
</feature>
<keyword evidence="3" id="KW-0418">Kinase</keyword>
<accession>A0A023EY34</accession>
<feature type="region of interest" description="Disordered" evidence="1">
    <location>
        <begin position="958"/>
        <end position="991"/>
    </location>
</feature>
<proteinExistence type="evidence at transcript level"/>
<feature type="non-terminal residue" evidence="3">
    <location>
        <position position="1"/>
    </location>
</feature>
<dbReference type="GO" id="GO:0016301">
    <property type="term" value="F:kinase activity"/>
    <property type="evidence" value="ECO:0007669"/>
    <property type="project" value="UniProtKB-KW"/>
</dbReference>
<feature type="compositionally biased region" description="Basic and acidic residues" evidence="1">
    <location>
        <begin position="325"/>
        <end position="336"/>
    </location>
</feature>
<evidence type="ECO:0000259" key="2">
    <source>
        <dbReference type="PROSITE" id="PS00028"/>
    </source>
</evidence>
<feature type="compositionally biased region" description="Basic residues" evidence="1">
    <location>
        <begin position="408"/>
        <end position="428"/>
    </location>
</feature>
<feature type="compositionally biased region" description="Basic and acidic residues" evidence="1">
    <location>
        <begin position="1051"/>
        <end position="1064"/>
    </location>
</feature>
<feature type="compositionally biased region" description="Polar residues" evidence="1">
    <location>
        <begin position="283"/>
        <end position="294"/>
    </location>
</feature>
<feature type="region of interest" description="Disordered" evidence="1">
    <location>
        <begin position="275"/>
        <end position="520"/>
    </location>
</feature>
<evidence type="ECO:0000313" key="3">
    <source>
        <dbReference type="EMBL" id="JAC13972.1"/>
    </source>
</evidence>
<dbReference type="PROSITE" id="PS00028">
    <property type="entry name" value="ZINC_FINGER_C2H2_1"/>
    <property type="match status" value="1"/>
</dbReference>
<evidence type="ECO:0000256" key="1">
    <source>
        <dbReference type="SAM" id="MobiDB-lite"/>
    </source>
</evidence>
<feature type="compositionally biased region" description="Low complexity" evidence="1">
    <location>
        <begin position="395"/>
        <end position="406"/>
    </location>
</feature>
<feature type="compositionally biased region" description="Basic and acidic residues" evidence="1">
    <location>
        <begin position="370"/>
        <end position="391"/>
    </location>
</feature>
<feature type="region of interest" description="Disordered" evidence="1">
    <location>
        <begin position="655"/>
        <end position="694"/>
    </location>
</feature>
<reference evidence="3" key="1">
    <citation type="journal article" date="2014" name="PLoS Negl. Trop. Dis.">
        <title>An updated insight into the Sialotranscriptome of Triatoma infestans: developmental stage and geographic variations.</title>
        <authorList>
            <person name="Schwarz A."/>
            <person name="Medrano-Mercado N."/>
            <person name="Schaub G.A."/>
            <person name="Struchiner C.J."/>
            <person name="Bargues M.D."/>
            <person name="Levy M.Z."/>
            <person name="Ribeiro J.M."/>
        </authorList>
    </citation>
    <scope>NUCLEOTIDE SEQUENCE</scope>
    <source>
        <strain evidence="3">Chile</strain>
        <tissue evidence="3">Salivary glands</tissue>
    </source>
</reference>
<feature type="compositionally biased region" description="Basic and acidic residues" evidence="1">
    <location>
        <begin position="429"/>
        <end position="449"/>
    </location>
</feature>
<feature type="compositionally biased region" description="Basic and acidic residues" evidence="1">
    <location>
        <begin position="462"/>
        <end position="520"/>
    </location>
</feature>